<proteinExistence type="predicted"/>
<evidence type="ECO:0000256" key="1">
    <source>
        <dbReference type="SAM" id="MobiDB-lite"/>
    </source>
</evidence>
<reference evidence="2" key="1">
    <citation type="submission" date="2022-08" db="UniProtKB">
        <authorList>
            <consortium name="EnsemblMetazoa"/>
        </authorList>
    </citation>
    <scope>IDENTIFICATION</scope>
    <source>
        <strain evidence="2">05x7-T-G4-1.051#20</strain>
    </source>
</reference>
<feature type="region of interest" description="Disordered" evidence="1">
    <location>
        <begin position="49"/>
        <end position="99"/>
    </location>
</feature>
<evidence type="ECO:0000313" key="2">
    <source>
        <dbReference type="EnsemblMetazoa" id="G10675.1:cds"/>
    </source>
</evidence>
<name>A0A8W8HR53_MAGGI</name>
<dbReference type="AlphaFoldDB" id="A0A8W8HR53"/>
<protein>
    <submittedName>
        <fullName evidence="2">Uncharacterized protein</fullName>
    </submittedName>
</protein>
<evidence type="ECO:0000313" key="3">
    <source>
        <dbReference type="Proteomes" id="UP000005408"/>
    </source>
</evidence>
<feature type="compositionally biased region" description="Low complexity" evidence="1">
    <location>
        <begin position="51"/>
        <end position="60"/>
    </location>
</feature>
<dbReference type="EnsemblMetazoa" id="G10675.1">
    <property type="protein sequence ID" value="G10675.1:cds"/>
    <property type="gene ID" value="G10675"/>
</dbReference>
<accession>A0A8W8HR53</accession>
<sequence length="208" mass="23276">MQVSGRWKTLVRIYKKTKDQYGNDKKDFPFYSEMEDILGKDHAVSPKCLLSSHSSASTSTGKPEEIPPPPPGNIKRMHESDSEEESSSGSQKKIKKTEKLSHQSVSIVIFGDEGVGLAGREGRVDADDGQGCRFTELVKKAAKQNITPATSIVEEIMAEKCDLRQTEGGRPNPSLLIRTANRHQQKFRLEEPKDFNFELLLKLTTQIM</sequence>
<dbReference type="Proteomes" id="UP000005408">
    <property type="component" value="Unassembled WGS sequence"/>
</dbReference>
<organism evidence="2 3">
    <name type="scientific">Magallana gigas</name>
    <name type="common">Pacific oyster</name>
    <name type="synonym">Crassostrea gigas</name>
    <dbReference type="NCBI Taxonomy" id="29159"/>
    <lineage>
        <taxon>Eukaryota</taxon>
        <taxon>Metazoa</taxon>
        <taxon>Spiralia</taxon>
        <taxon>Lophotrochozoa</taxon>
        <taxon>Mollusca</taxon>
        <taxon>Bivalvia</taxon>
        <taxon>Autobranchia</taxon>
        <taxon>Pteriomorphia</taxon>
        <taxon>Ostreida</taxon>
        <taxon>Ostreoidea</taxon>
        <taxon>Ostreidae</taxon>
        <taxon>Magallana</taxon>
    </lineage>
</organism>
<keyword evidence="3" id="KW-1185">Reference proteome</keyword>